<dbReference type="InterPro" id="IPR019024">
    <property type="entry name" value="RNase_H2_suB_wHTH"/>
</dbReference>
<proteinExistence type="predicted"/>
<dbReference type="Proteomes" id="UP000310158">
    <property type="component" value="Unassembled WGS sequence"/>
</dbReference>
<dbReference type="InterPro" id="IPR041195">
    <property type="entry name" value="Rnh202_N"/>
</dbReference>
<evidence type="ECO:0000313" key="9">
    <source>
        <dbReference type="EMBL" id="THH21340.1"/>
    </source>
</evidence>
<dbReference type="Pfam" id="PF09468">
    <property type="entry name" value="RNase_H2-Ydr279"/>
    <property type="match status" value="1"/>
</dbReference>
<evidence type="ECO:0000256" key="1">
    <source>
        <dbReference type="ARBA" id="ARBA00004123"/>
    </source>
</evidence>
<feature type="region of interest" description="Disordered" evidence="6">
    <location>
        <begin position="285"/>
        <end position="306"/>
    </location>
</feature>
<dbReference type="PANTHER" id="PTHR13383">
    <property type="entry name" value="RIBONUCLEASE H2 SUBUNIT B"/>
    <property type="match status" value="1"/>
</dbReference>
<reference evidence="9 10" key="1">
    <citation type="submission" date="2019-02" db="EMBL/GenBank/DDBJ databases">
        <title>Genome sequencing of the rare red list fungi Bondarzewia mesenterica.</title>
        <authorList>
            <person name="Buettner E."/>
            <person name="Kellner H."/>
        </authorList>
    </citation>
    <scope>NUCLEOTIDE SEQUENCE [LARGE SCALE GENOMIC DNA]</scope>
    <source>
        <strain evidence="9 10">DSM 108281</strain>
    </source>
</reference>
<sequence>MSTHISILPADVLDTISMKLNENESASRTQFLRLPHPRTGIPSLFLPYRSSKTGRATQWEILEVQRVSPPNPRSWFFSDDEVVEDGKLLVMTPIDPSFILIPILQASKPLDGSLGTFRPIDDILDDVAPRLSQLSSSSDPSSTTVPKDILFLSSLDCIAGAMRRICDVKDITPEITVYRYSEEKVMKYLHAKVARLSKSEVSELSRTVVRNLAKDDLMEDGKEILLELGRVKAACDLVSQFISRDTYKALLANYDFSALDAHLKALQDEAAALALANAPIVKAKKTNAGGEDEKKRKAKAKGSQGVEKLKKTNVNGMAKISSFFQKK</sequence>
<evidence type="ECO:0000259" key="8">
    <source>
        <dbReference type="Pfam" id="PF17745"/>
    </source>
</evidence>
<feature type="domain" description="Rnh202 triple barrel" evidence="8">
    <location>
        <begin position="21"/>
        <end position="95"/>
    </location>
</feature>
<dbReference type="GO" id="GO:0032299">
    <property type="term" value="C:ribonuclease H2 complex"/>
    <property type="evidence" value="ECO:0007669"/>
    <property type="project" value="InterPro"/>
</dbReference>
<dbReference type="Pfam" id="PF17745">
    <property type="entry name" value="Ydr279_N"/>
    <property type="match status" value="1"/>
</dbReference>
<feature type="domain" description="Ribonuclease H2 subunit B wHTH" evidence="7">
    <location>
        <begin position="98"/>
        <end position="250"/>
    </location>
</feature>
<dbReference type="InterPro" id="IPR040456">
    <property type="entry name" value="RNase_H2_suB"/>
</dbReference>
<dbReference type="EMBL" id="SGPL01000004">
    <property type="protein sequence ID" value="THH21340.1"/>
    <property type="molecule type" value="Genomic_DNA"/>
</dbReference>
<keyword evidence="3" id="KW-0539">Nucleus</keyword>
<name>A0A4S4ME24_9AGAM</name>
<evidence type="ECO:0000256" key="5">
    <source>
        <dbReference type="ARBA" id="ARBA00033464"/>
    </source>
</evidence>
<dbReference type="GO" id="GO:0006401">
    <property type="term" value="P:RNA catabolic process"/>
    <property type="evidence" value="ECO:0007669"/>
    <property type="project" value="TreeGrafter"/>
</dbReference>
<comment type="function">
    <text evidence="4">Non catalytic subunit of RNase H2, an endonuclease that specifically degrades the RNA of RNA:DNA hybrids. Participates in DNA replication, possibly by mediating the removal of lagging-strand Okazaki fragment RNA primers during DNA replication. Mediates the excision of single ribonucleotides from DNA:RNA duplexes.</text>
</comment>
<keyword evidence="10" id="KW-1185">Reference proteome</keyword>
<evidence type="ECO:0000256" key="4">
    <source>
        <dbReference type="ARBA" id="ARBA00024778"/>
    </source>
</evidence>
<comment type="subcellular location">
    <subcellularLocation>
        <location evidence="1">Nucleus</location>
    </subcellularLocation>
</comment>
<dbReference type="GO" id="GO:0005654">
    <property type="term" value="C:nucleoplasm"/>
    <property type="evidence" value="ECO:0007669"/>
    <property type="project" value="TreeGrafter"/>
</dbReference>
<dbReference type="Gene3D" id="1.10.20.120">
    <property type="match status" value="1"/>
</dbReference>
<organism evidence="9 10">
    <name type="scientific">Bondarzewia mesenterica</name>
    <dbReference type="NCBI Taxonomy" id="1095465"/>
    <lineage>
        <taxon>Eukaryota</taxon>
        <taxon>Fungi</taxon>
        <taxon>Dikarya</taxon>
        <taxon>Basidiomycota</taxon>
        <taxon>Agaricomycotina</taxon>
        <taxon>Agaricomycetes</taxon>
        <taxon>Russulales</taxon>
        <taxon>Bondarzewiaceae</taxon>
        <taxon>Bondarzewia</taxon>
    </lineage>
</organism>
<accession>A0A4S4ME24</accession>
<evidence type="ECO:0000256" key="3">
    <source>
        <dbReference type="ARBA" id="ARBA00023242"/>
    </source>
</evidence>
<evidence type="ECO:0000313" key="10">
    <source>
        <dbReference type="Proteomes" id="UP000310158"/>
    </source>
</evidence>
<evidence type="ECO:0000256" key="6">
    <source>
        <dbReference type="SAM" id="MobiDB-lite"/>
    </source>
</evidence>
<comment type="caution">
    <text evidence="9">The sequence shown here is derived from an EMBL/GenBank/DDBJ whole genome shotgun (WGS) entry which is preliminary data.</text>
</comment>
<dbReference type="CDD" id="cd09270">
    <property type="entry name" value="RNase_H2-B"/>
    <property type="match status" value="1"/>
</dbReference>
<evidence type="ECO:0000259" key="7">
    <source>
        <dbReference type="Pfam" id="PF09468"/>
    </source>
</evidence>
<evidence type="ECO:0000256" key="2">
    <source>
        <dbReference type="ARBA" id="ARBA00019062"/>
    </source>
</evidence>
<protein>
    <recommendedName>
        <fullName evidence="2">Ribonuclease H2 subunit B</fullName>
    </recommendedName>
    <alternativeName>
        <fullName evidence="5">Ribonuclease HI subunit B</fullName>
    </alternativeName>
</protein>
<gene>
    <name evidence="9" type="ORF">EW146_g201</name>
</gene>
<dbReference type="PANTHER" id="PTHR13383:SF11">
    <property type="entry name" value="RIBONUCLEASE H2 SUBUNIT B"/>
    <property type="match status" value="1"/>
</dbReference>
<dbReference type="OrthoDB" id="29098at2759"/>
<dbReference type="Gene3D" id="2.20.25.530">
    <property type="match status" value="1"/>
</dbReference>
<dbReference type="AlphaFoldDB" id="A0A4S4ME24"/>